<gene>
    <name evidence="10" type="ORF">HMPREF0091_10920</name>
</gene>
<dbReference type="CDD" id="cd00006">
    <property type="entry name" value="PTS_IIA_man"/>
    <property type="match status" value="1"/>
</dbReference>
<dbReference type="InterPro" id="IPR033887">
    <property type="entry name" value="PTS_IIA_man"/>
</dbReference>
<dbReference type="Pfam" id="PF03610">
    <property type="entry name" value="EIIA-man"/>
    <property type="match status" value="1"/>
</dbReference>
<accession>F1T620</accession>
<dbReference type="GO" id="GO:0005737">
    <property type="term" value="C:cytoplasm"/>
    <property type="evidence" value="ECO:0007669"/>
    <property type="project" value="UniProtKB-SubCell"/>
</dbReference>
<dbReference type="InterPro" id="IPR036662">
    <property type="entry name" value="PTS_EIIA_man-typ_sf"/>
</dbReference>
<evidence type="ECO:0000256" key="1">
    <source>
        <dbReference type="ARBA" id="ARBA00004496"/>
    </source>
</evidence>
<evidence type="ECO:0000256" key="2">
    <source>
        <dbReference type="ARBA" id="ARBA00022448"/>
    </source>
</evidence>
<protein>
    <submittedName>
        <fullName evidence="10">PTS system fructose IIA component</fullName>
    </submittedName>
</protein>
<feature type="region of interest" description="Disordered" evidence="8">
    <location>
        <begin position="126"/>
        <end position="151"/>
    </location>
</feature>
<evidence type="ECO:0000256" key="8">
    <source>
        <dbReference type="SAM" id="MobiDB-lite"/>
    </source>
</evidence>
<name>F1T620_9ACTN</name>
<sequence length="151" mass="15634">MVGCIITGHGDFAQGLMSALEMIAGPQNATQAVIFHEDEAATFGVRLTHAIDEAIEQFGSVLVCCDLMGGTPFNQAMLAAADKPVEIVTGCNLGMLLELTSSQSSASSAQELAQIAQDAGKESVAHISPSQISAHTDNQDTLDISDEGDGI</sequence>
<keyword evidence="5" id="KW-0808">Transferase</keyword>
<dbReference type="EMBL" id="ACGK02000002">
    <property type="protein sequence ID" value="EGF22925.1"/>
    <property type="molecule type" value="Genomic_DNA"/>
</dbReference>
<dbReference type="PROSITE" id="PS51096">
    <property type="entry name" value="PTS_EIIA_TYPE_4"/>
    <property type="match status" value="1"/>
</dbReference>
<dbReference type="PANTHER" id="PTHR33799">
    <property type="entry name" value="PTS PERMEASE-RELATED-RELATED"/>
    <property type="match status" value="1"/>
</dbReference>
<keyword evidence="6" id="KW-0598">Phosphotransferase system</keyword>
<keyword evidence="2" id="KW-0813">Transport</keyword>
<keyword evidence="4" id="KW-0762">Sugar transport</keyword>
<dbReference type="GO" id="GO:0009401">
    <property type="term" value="P:phosphoenolpyruvate-dependent sugar phosphotransferase system"/>
    <property type="evidence" value="ECO:0007669"/>
    <property type="project" value="UniProtKB-KW"/>
</dbReference>
<dbReference type="GO" id="GO:0016301">
    <property type="term" value="F:kinase activity"/>
    <property type="evidence" value="ECO:0007669"/>
    <property type="project" value="UniProtKB-KW"/>
</dbReference>
<comment type="subcellular location">
    <subcellularLocation>
        <location evidence="1">Cytoplasm</location>
    </subcellularLocation>
</comment>
<evidence type="ECO:0000256" key="6">
    <source>
        <dbReference type="ARBA" id="ARBA00022683"/>
    </source>
</evidence>
<comment type="caution">
    <text evidence="10">The sequence shown here is derived from an EMBL/GenBank/DDBJ whole genome shotgun (WGS) entry which is preliminary data.</text>
</comment>
<feature type="domain" description="PTS EIIA type-4" evidence="9">
    <location>
        <begin position="1"/>
        <end position="124"/>
    </location>
</feature>
<evidence type="ECO:0000313" key="11">
    <source>
        <dbReference type="Proteomes" id="UP000005947"/>
    </source>
</evidence>
<keyword evidence="3" id="KW-0963">Cytoplasm</keyword>
<dbReference type="eggNOG" id="COG2893">
    <property type="taxonomic scope" value="Bacteria"/>
</dbReference>
<feature type="compositionally biased region" description="Polar residues" evidence="8">
    <location>
        <begin position="128"/>
        <end position="142"/>
    </location>
</feature>
<proteinExistence type="predicted"/>
<evidence type="ECO:0000259" key="9">
    <source>
        <dbReference type="PROSITE" id="PS51096"/>
    </source>
</evidence>
<reference evidence="10 11" key="1">
    <citation type="submission" date="2011-02" db="EMBL/GenBank/DDBJ databases">
        <authorList>
            <person name="Muzny D."/>
            <person name="Qin X."/>
            <person name="Buhay C."/>
            <person name="Dugan-Rocha S."/>
            <person name="Ding Y."/>
            <person name="Chen G."/>
            <person name="Hawes A."/>
            <person name="Holder M."/>
            <person name="Jhangiani S."/>
            <person name="Johnson A."/>
            <person name="Khan Z."/>
            <person name="Li Z."/>
            <person name="Liu W."/>
            <person name="Liu X."/>
            <person name="Perez L."/>
            <person name="Shen H."/>
            <person name="Wang Q."/>
            <person name="Watt J."/>
            <person name="Xi L."/>
            <person name="Xin Y."/>
            <person name="Zhou J."/>
            <person name="Deng J."/>
            <person name="Jiang H."/>
            <person name="Liu Y."/>
            <person name="Qu J."/>
            <person name="Song X.-Z."/>
            <person name="Zhang L."/>
            <person name="Villasana D."/>
            <person name="Johnson A."/>
            <person name="Liu J."/>
            <person name="Liyanage D."/>
            <person name="Lorensuhewa L."/>
            <person name="Robinson T."/>
            <person name="Song A."/>
            <person name="Song B.-B."/>
            <person name="Dinh H."/>
            <person name="Thornton R."/>
            <person name="Coyle M."/>
            <person name="Francisco L."/>
            <person name="Jackson L."/>
            <person name="Javaid M."/>
            <person name="Korchina V."/>
            <person name="Kovar C."/>
            <person name="Mata R."/>
            <person name="Mathew T."/>
            <person name="Ngo R."/>
            <person name="Nguyen L."/>
            <person name="Nguyen N."/>
            <person name="Okwuonu G."/>
            <person name="Ongeri F."/>
            <person name="Pham C."/>
            <person name="Simmons D."/>
            <person name="Wilczek-Boney K."/>
            <person name="Hale W."/>
            <person name="Jakkamsetti A."/>
            <person name="Pham P."/>
            <person name="Ruth R."/>
            <person name="San Lucas F."/>
            <person name="Warren J."/>
            <person name="Zhang J."/>
            <person name="Zhao Z."/>
            <person name="Zhou C."/>
            <person name="Zhu D."/>
            <person name="Lee S."/>
            <person name="Bess C."/>
            <person name="Blankenburg K."/>
            <person name="Forbes L."/>
            <person name="Fu Q."/>
            <person name="Gubbala S."/>
            <person name="Hirani K."/>
            <person name="Jayaseelan J.C."/>
            <person name="Lara F."/>
            <person name="Munidasa M."/>
            <person name="Palculict T."/>
            <person name="Patil S."/>
            <person name="Pu L.-L."/>
            <person name="Saada N."/>
            <person name="Tang L."/>
            <person name="Weissenberger G."/>
            <person name="Zhu Y."/>
            <person name="Hemphill L."/>
            <person name="Shang Y."/>
            <person name="Youmans B."/>
            <person name="Ayvaz T."/>
            <person name="Ross M."/>
            <person name="Santibanez J."/>
            <person name="Aqrawi P."/>
            <person name="Gross S."/>
            <person name="Joshi V."/>
            <person name="Fowler G."/>
            <person name="Nazareth L."/>
            <person name="Reid J."/>
            <person name="Worley K."/>
            <person name="Petrosino J."/>
            <person name="Highlander S."/>
            <person name="Gibbs R."/>
        </authorList>
    </citation>
    <scope>NUCLEOTIDE SEQUENCE [LARGE SCALE GENOMIC DNA]</scope>
    <source>
        <strain evidence="10 11">DSM 15829</strain>
    </source>
</reference>
<dbReference type="SUPFAM" id="SSF53062">
    <property type="entry name" value="PTS system fructose IIA component-like"/>
    <property type="match status" value="1"/>
</dbReference>
<dbReference type="Proteomes" id="UP000005947">
    <property type="component" value="Unassembled WGS sequence"/>
</dbReference>
<evidence type="ECO:0000256" key="4">
    <source>
        <dbReference type="ARBA" id="ARBA00022597"/>
    </source>
</evidence>
<dbReference type="InterPro" id="IPR051471">
    <property type="entry name" value="Bacterial_PTS_sugar_comp"/>
</dbReference>
<dbReference type="InterPro" id="IPR004701">
    <property type="entry name" value="PTS_EIIA_man-typ"/>
</dbReference>
<keyword evidence="7" id="KW-0418">Kinase</keyword>
<organism evidence="10 11">
    <name type="scientific">Fannyhessea vaginae DSM 15829</name>
    <dbReference type="NCBI Taxonomy" id="525256"/>
    <lineage>
        <taxon>Bacteria</taxon>
        <taxon>Bacillati</taxon>
        <taxon>Actinomycetota</taxon>
        <taxon>Coriobacteriia</taxon>
        <taxon>Coriobacteriales</taxon>
        <taxon>Atopobiaceae</taxon>
        <taxon>Fannyhessea</taxon>
    </lineage>
</organism>
<dbReference type="RefSeq" id="WP_006303116.1">
    <property type="nucleotide sequence ID" value="NZ_ACGK02000002.1"/>
</dbReference>
<dbReference type="AlphaFoldDB" id="F1T620"/>
<dbReference type="GeneID" id="93210594"/>
<dbReference type="OrthoDB" id="3183705at2"/>
<keyword evidence="11" id="KW-1185">Reference proteome</keyword>
<evidence type="ECO:0000256" key="5">
    <source>
        <dbReference type="ARBA" id="ARBA00022679"/>
    </source>
</evidence>
<evidence type="ECO:0000313" key="10">
    <source>
        <dbReference type="EMBL" id="EGF22925.1"/>
    </source>
</evidence>
<dbReference type="Gene3D" id="3.40.50.510">
    <property type="entry name" value="Phosphotransferase system, mannose-type IIA component"/>
    <property type="match status" value="1"/>
</dbReference>
<evidence type="ECO:0000256" key="3">
    <source>
        <dbReference type="ARBA" id="ARBA00022490"/>
    </source>
</evidence>
<evidence type="ECO:0000256" key="7">
    <source>
        <dbReference type="ARBA" id="ARBA00022777"/>
    </source>
</evidence>
<dbReference type="GO" id="GO:0016020">
    <property type="term" value="C:membrane"/>
    <property type="evidence" value="ECO:0007669"/>
    <property type="project" value="InterPro"/>
</dbReference>
<dbReference type="PANTHER" id="PTHR33799:SF1">
    <property type="entry name" value="PTS SYSTEM MANNOSE-SPECIFIC EIIAB COMPONENT-RELATED"/>
    <property type="match status" value="1"/>
</dbReference>